<dbReference type="InterPro" id="IPR051171">
    <property type="entry name" value="CaCA"/>
</dbReference>
<keyword evidence="13 20" id="KW-1133">Transmembrane helix</keyword>
<keyword evidence="4" id="KW-0050">Antiport</keyword>
<dbReference type="PANTHER" id="PTHR11878:SF70">
    <property type="entry name" value="CALX-BETA DOMAIN-CONTAINING PROTEIN"/>
    <property type="match status" value="1"/>
</dbReference>
<dbReference type="Pfam" id="PF03160">
    <property type="entry name" value="Calx-beta"/>
    <property type="match status" value="1"/>
</dbReference>
<evidence type="ECO:0000256" key="20">
    <source>
        <dbReference type="SAM" id="Phobius"/>
    </source>
</evidence>
<feature type="domain" description="Calx-beta" evidence="21">
    <location>
        <begin position="5"/>
        <end position="82"/>
    </location>
</feature>
<comment type="similarity">
    <text evidence="2">Belongs to the Ca(2+):cation antiporter (CaCA) (TC 2.A.19) family. SLC8 subfamily.</text>
</comment>
<dbReference type="AlphaFoldDB" id="A0A8B7ZYU5"/>
<keyword evidence="3" id="KW-0813">Transport</keyword>
<gene>
    <name evidence="23" type="primary">LOC110989885</name>
</gene>
<evidence type="ECO:0000256" key="7">
    <source>
        <dbReference type="ARBA" id="ARBA00022692"/>
    </source>
</evidence>
<evidence type="ECO:0000256" key="10">
    <source>
        <dbReference type="ARBA" id="ARBA00022737"/>
    </source>
</evidence>
<evidence type="ECO:0000256" key="13">
    <source>
        <dbReference type="ARBA" id="ARBA00022989"/>
    </source>
</evidence>
<dbReference type="PRINTS" id="PR01259">
    <property type="entry name" value="NACAEXCHNGR"/>
</dbReference>
<keyword evidence="9" id="KW-0732">Signal</keyword>
<organism evidence="22 23">
    <name type="scientific">Acanthaster planci</name>
    <name type="common">Crown-of-thorns starfish</name>
    <dbReference type="NCBI Taxonomy" id="133434"/>
    <lineage>
        <taxon>Eukaryota</taxon>
        <taxon>Metazoa</taxon>
        <taxon>Echinodermata</taxon>
        <taxon>Eleutherozoa</taxon>
        <taxon>Asterozoa</taxon>
        <taxon>Asteroidea</taxon>
        <taxon>Valvatacea</taxon>
        <taxon>Valvatida</taxon>
        <taxon>Acanthasteridae</taxon>
        <taxon>Acanthaster</taxon>
    </lineage>
</organism>
<evidence type="ECO:0000256" key="9">
    <source>
        <dbReference type="ARBA" id="ARBA00022729"/>
    </source>
</evidence>
<feature type="transmembrane region" description="Helical" evidence="20">
    <location>
        <begin position="290"/>
        <end position="309"/>
    </location>
</feature>
<feature type="transmembrane region" description="Helical" evidence="20">
    <location>
        <begin position="316"/>
        <end position="336"/>
    </location>
</feature>
<comment type="catalytic activity">
    <reaction evidence="19">
        <text>Ca(2+)(in) + 3 Na(+)(out) = Ca(2+)(out) + 3 Na(+)(in)</text>
        <dbReference type="Rhea" id="RHEA:69955"/>
        <dbReference type="ChEBI" id="CHEBI:29101"/>
        <dbReference type="ChEBI" id="CHEBI:29108"/>
    </reaction>
</comment>
<comment type="subcellular location">
    <subcellularLocation>
        <location evidence="1">Cell membrane</location>
        <topology evidence="1">Multi-pass membrane protein</topology>
    </subcellularLocation>
</comment>
<evidence type="ECO:0000256" key="5">
    <source>
        <dbReference type="ARBA" id="ARBA00022475"/>
    </source>
</evidence>
<dbReference type="Gene3D" id="2.60.40.2030">
    <property type="match status" value="2"/>
</dbReference>
<dbReference type="GO" id="GO:0005432">
    <property type="term" value="F:calcium:sodium antiporter activity"/>
    <property type="evidence" value="ECO:0007669"/>
    <property type="project" value="InterPro"/>
</dbReference>
<evidence type="ECO:0000313" key="22">
    <source>
        <dbReference type="Proteomes" id="UP000694845"/>
    </source>
</evidence>
<dbReference type="RefSeq" id="XP_022110267.1">
    <property type="nucleotide sequence ID" value="XM_022254575.1"/>
</dbReference>
<dbReference type="GO" id="GO:0007154">
    <property type="term" value="P:cell communication"/>
    <property type="evidence" value="ECO:0007669"/>
    <property type="project" value="InterPro"/>
</dbReference>
<evidence type="ECO:0000256" key="16">
    <source>
        <dbReference type="ARBA" id="ARBA00023136"/>
    </source>
</evidence>
<feature type="transmembrane region" description="Helical" evidence="20">
    <location>
        <begin position="399"/>
        <end position="420"/>
    </location>
</feature>
<evidence type="ECO:0000259" key="21">
    <source>
        <dbReference type="SMART" id="SM00237"/>
    </source>
</evidence>
<evidence type="ECO:0000256" key="3">
    <source>
        <dbReference type="ARBA" id="ARBA00022448"/>
    </source>
</evidence>
<dbReference type="Proteomes" id="UP000694845">
    <property type="component" value="Unplaced"/>
</dbReference>
<keyword evidence="10" id="KW-0677">Repeat</keyword>
<feature type="domain" description="Calx-beta" evidence="21">
    <location>
        <begin position="96"/>
        <end position="198"/>
    </location>
</feature>
<keyword evidence="7 20" id="KW-0812">Transmembrane</keyword>
<evidence type="ECO:0000313" key="23">
    <source>
        <dbReference type="RefSeq" id="XP_022110267.1"/>
    </source>
</evidence>
<evidence type="ECO:0000256" key="19">
    <source>
        <dbReference type="ARBA" id="ARBA00033667"/>
    </source>
</evidence>
<evidence type="ECO:0000256" key="15">
    <source>
        <dbReference type="ARBA" id="ARBA00023065"/>
    </source>
</evidence>
<keyword evidence="11" id="KW-0106">Calcium</keyword>
<name>A0A8B7ZYU5_ACAPL</name>
<dbReference type="InterPro" id="IPR044880">
    <property type="entry name" value="NCX_ion-bd_dom_sf"/>
</dbReference>
<dbReference type="GO" id="GO:0098794">
    <property type="term" value="C:postsynapse"/>
    <property type="evidence" value="ECO:0007669"/>
    <property type="project" value="TreeGrafter"/>
</dbReference>
<dbReference type="InterPro" id="IPR004836">
    <property type="entry name" value="Na_Ca_Ex"/>
</dbReference>
<keyword evidence="12" id="KW-0112">Calmodulin-binding</keyword>
<evidence type="ECO:0000256" key="8">
    <source>
        <dbReference type="ARBA" id="ARBA00022723"/>
    </source>
</evidence>
<dbReference type="SUPFAM" id="SSF141072">
    <property type="entry name" value="CalX-like"/>
    <property type="match status" value="2"/>
</dbReference>
<keyword evidence="18" id="KW-0739">Sodium transport</keyword>
<keyword evidence="22" id="KW-1185">Reference proteome</keyword>
<dbReference type="OrthoDB" id="418484at2759"/>
<dbReference type="InterPro" id="IPR038081">
    <property type="entry name" value="CalX-like_sf"/>
</dbReference>
<keyword evidence="15" id="KW-0406">Ion transport</keyword>
<evidence type="ECO:0000256" key="12">
    <source>
        <dbReference type="ARBA" id="ARBA00022860"/>
    </source>
</evidence>
<dbReference type="Pfam" id="PF01699">
    <property type="entry name" value="Na_Ca_ex"/>
    <property type="match status" value="1"/>
</dbReference>
<feature type="transmembrane region" description="Helical" evidence="20">
    <location>
        <begin position="440"/>
        <end position="460"/>
    </location>
</feature>
<dbReference type="GO" id="GO:0098703">
    <property type="term" value="P:calcium ion import across plasma membrane"/>
    <property type="evidence" value="ECO:0007669"/>
    <property type="project" value="TreeGrafter"/>
</dbReference>
<keyword evidence="8" id="KW-0479">Metal-binding</keyword>
<keyword evidence="6" id="KW-0109">Calcium transport</keyword>
<evidence type="ECO:0000256" key="14">
    <source>
        <dbReference type="ARBA" id="ARBA00023053"/>
    </source>
</evidence>
<keyword evidence="14" id="KW-0915">Sodium</keyword>
<keyword evidence="17" id="KW-0325">Glycoprotein</keyword>
<dbReference type="GO" id="GO:0030424">
    <property type="term" value="C:axon"/>
    <property type="evidence" value="ECO:0007669"/>
    <property type="project" value="TreeGrafter"/>
</dbReference>
<dbReference type="InterPro" id="IPR003644">
    <property type="entry name" value="Calx_beta"/>
</dbReference>
<dbReference type="GO" id="GO:0046872">
    <property type="term" value="F:metal ion binding"/>
    <property type="evidence" value="ECO:0007669"/>
    <property type="project" value="UniProtKB-KW"/>
</dbReference>
<proteinExistence type="inferred from homology"/>
<reference evidence="23" key="1">
    <citation type="submission" date="2025-08" db="UniProtKB">
        <authorList>
            <consortium name="RefSeq"/>
        </authorList>
    </citation>
    <scope>IDENTIFICATION</scope>
</reference>
<dbReference type="OMA" id="FESAYCH"/>
<protein>
    <submittedName>
        <fullName evidence="23">Sodium/calcium exchanger 2-like</fullName>
    </submittedName>
</protein>
<evidence type="ECO:0000256" key="18">
    <source>
        <dbReference type="ARBA" id="ARBA00023201"/>
    </source>
</evidence>
<evidence type="ECO:0000256" key="1">
    <source>
        <dbReference type="ARBA" id="ARBA00004651"/>
    </source>
</evidence>
<dbReference type="SMART" id="SM00237">
    <property type="entry name" value="Calx_beta"/>
    <property type="match status" value="2"/>
</dbReference>
<evidence type="ECO:0000256" key="2">
    <source>
        <dbReference type="ARBA" id="ARBA00007489"/>
    </source>
</evidence>
<evidence type="ECO:0000256" key="6">
    <source>
        <dbReference type="ARBA" id="ARBA00022568"/>
    </source>
</evidence>
<evidence type="ECO:0000256" key="11">
    <source>
        <dbReference type="ARBA" id="ARBA00022837"/>
    </source>
</evidence>
<dbReference type="GO" id="GO:0005516">
    <property type="term" value="F:calmodulin binding"/>
    <property type="evidence" value="ECO:0007669"/>
    <property type="project" value="UniProtKB-KW"/>
</dbReference>
<evidence type="ECO:0000256" key="4">
    <source>
        <dbReference type="ARBA" id="ARBA00022449"/>
    </source>
</evidence>
<keyword evidence="5" id="KW-1003">Cell membrane</keyword>
<accession>A0A8B7ZYU5</accession>
<dbReference type="GeneID" id="110989885"/>
<sequence>MEKPPRMRYQDENSKKEEDGYINSVVSIAYETREGTAKYETEFQYTQGVLVFQETEWRKTISIPIINDNQYESNMDFYIILKNPDGGGALGDPSLTRVTIIDDDVPGEFSFDSPTYTANLEKGIVTATVLRSNGSDGIVSIQYATVDGSARGGPDVNPADYRSTSGTLLFEHGETSKHLEIEVNRNTKEPKNFVITLRNPSLGAKLGEHSAAVANLVLDDITERLATLLAENEEEEEETWLDQIKSAMTVGGDKDEQGNEIPPAKVDYLFHFITFLWKVIFSLIPPRSVWGGWPAFWLSLCFIGVLSAIVEQLASLFGCVLYVKAAVAGITIIALGTSVPDTFASRTAAIHDQFADAAIGNITGSNSVNVFLGLGIPWIISVMYNLTTKRGPLRIEQGNLFMSVLLFTGIGSVCILILILRRKLFGGELGGRKVTKHLSGVLLAVLWLVYITILCLKAYLVI</sequence>
<dbReference type="PANTHER" id="PTHR11878">
    <property type="entry name" value="SODIUM/CALCIUM EXCHANGER"/>
    <property type="match status" value="1"/>
</dbReference>
<evidence type="ECO:0000256" key="17">
    <source>
        <dbReference type="ARBA" id="ARBA00023180"/>
    </source>
</evidence>
<dbReference type="KEGG" id="aplc:110989885"/>
<keyword evidence="16 20" id="KW-0472">Membrane</keyword>
<dbReference type="Gene3D" id="1.20.1420.30">
    <property type="entry name" value="NCX, central ion-binding region"/>
    <property type="match status" value="1"/>
</dbReference>
<dbReference type="GO" id="GO:0042383">
    <property type="term" value="C:sarcolemma"/>
    <property type="evidence" value="ECO:0007669"/>
    <property type="project" value="TreeGrafter"/>
</dbReference>
<dbReference type="InterPro" id="IPR004837">
    <property type="entry name" value="NaCa_Exmemb"/>
</dbReference>